<evidence type="ECO:0000256" key="1">
    <source>
        <dbReference type="SAM" id="MobiDB-lite"/>
    </source>
</evidence>
<accession>A0A2P8F5Y8</accession>
<name>A0A2P8F5Y8_9RHOB</name>
<organism evidence="2 3">
    <name type="scientific">Shimia abyssi</name>
    <dbReference type="NCBI Taxonomy" id="1662395"/>
    <lineage>
        <taxon>Bacteria</taxon>
        <taxon>Pseudomonadati</taxon>
        <taxon>Pseudomonadota</taxon>
        <taxon>Alphaproteobacteria</taxon>
        <taxon>Rhodobacterales</taxon>
        <taxon>Roseobacteraceae</taxon>
    </lineage>
</organism>
<evidence type="ECO:0008006" key="4">
    <source>
        <dbReference type="Google" id="ProtNLM"/>
    </source>
</evidence>
<evidence type="ECO:0000313" key="2">
    <source>
        <dbReference type="EMBL" id="PSL17140.1"/>
    </source>
</evidence>
<dbReference type="EMBL" id="PYGJ01000021">
    <property type="protein sequence ID" value="PSL17140.1"/>
    <property type="molecule type" value="Genomic_DNA"/>
</dbReference>
<dbReference type="AlphaFoldDB" id="A0A2P8F5Y8"/>
<protein>
    <recommendedName>
        <fullName evidence="4">PilZ domain-containing protein</fullName>
    </recommendedName>
</protein>
<gene>
    <name evidence="2" type="ORF">CLV88_12150</name>
</gene>
<evidence type="ECO:0000313" key="3">
    <source>
        <dbReference type="Proteomes" id="UP000240418"/>
    </source>
</evidence>
<comment type="caution">
    <text evidence="2">The sequence shown here is derived from an EMBL/GenBank/DDBJ whole genome shotgun (WGS) entry which is preliminary data.</text>
</comment>
<proteinExistence type="predicted"/>
<dbReference type="Proteomes" id="UP000240418">
    <property type="component" value="Unassembled WGS sequence"/>
</dbReference>
<feature type="region of interest" description="Disordered" evidence="1">
    <location>
        <begin position="80"/>
        <end position="123"/>
    </location>
</feature>
<sequence length="170" mass="18172">MRFRFIEEHRNSFPTHRLCDVMDVSPRGLRALTPRPLSRSTCPELAPADTVTFAVPFTVFTGTLPPRMASSIEIGKETTISSPSRWKSGLGVTSRTINASPGGPAPNPGSPLPRNRRVCPSRAPSGIDTASVFPSGIVIRVFAPLTASRNGTARRYCVSCPGQSPGAARL</sequence>
<feature type="compositionally biased region" description="Polar residues" evidence="1">
    <location>
        <begin position="80"/>
        <end position="97"/>
    </location>
</feature>
<reference evidence="2 3" key="1">
    <citation type="submission" date="2018-03" db="EMBL/GenBank/DDBJ databases">
        <title>Genomic Encyclopedia of Archaeal and Bacterial Type Strains, Phase II (KMG-II): from individual species to whole genera.</title>
        <authorList>
            <person name="Goeker M."/>
        </authorList>
    </citation>
    <scope>NUCLEOTIDE SEQUENCE [LARGE SCALE GENOMIC DNA]</scope>
    <source>
        <strain evidence="2 3">DSM 100673</strain>
    </source>
</reference>
<keyword evidence="3" id="KW-1185">Reference proteome</keyword>